<feature type="domain" description="AAA" evidence="1">
    <location>
        <begin position="3"/>
        <end position="52"/>
    </location>
</feature>
<dbReference type="PANTHER" id="PTHR43566:SF2">
    <property type="entry name" value="DUF4143 DOMAIN-CONTAINING PROTEIN"/>
    <property type="match status" value="1"/>
</dbReference>
<evidence type="ECO:0000259" key="1">
    <source>
        <dbReference type="Pfam" id="PF13173"/>
    </source>
</evidence>
<evidence type="ECO:0000313" key="3">
    <source>
        <dbReference type="Proteomes" id="UP000094412"/>
    </source>
</evidence>
<dbReference type="AlphaFoldDB" id="A0A1C2E3B3"/>
<sequence>MLAIKEGVDRDDRPGRFLLTGSANVATIPAIADSLAGRMATISLLPFAQSEIRSSPGRLLDRGSTRPGHWH</sequence>
<dbReference type="Pfam" id="PF13173">
    <property type="entry name" value="AAA_14"/>
    <property type="match status" value="1"/>
</dbReference>
<dbReference type="PANTHER" id="PTHR43566">
    <property type="entry name" value="CONSERVED PROTEIN"/>
    <property type="match status" value="1"/>
</dbReference>
<reference evidence="2 3" key="1">
    <citation type="submission" date="2016-08" db="EMBL/GenBank/DDBJ databases">
        <title>Whole genome sequence of Mesorhizobium sp. strain UASWS1009 isolated from industrial sewage.</title>
        <authorList>
            <person name="Crovadore J."/>
            <person name="Calmin G."/>
            <person name="Chablais R."/>
            <person name="Cochard B."/>
            <person name="Lefort F."/>
        </authorList>
    </citation>
    <scope>NUCLEOTIDE SEQUENCE [LARGE SCALE GENOMIC DNA]</scope>
    <source>
        <strain evidence="2 3">UASWS1009</strain>
    </source>
</reference>
<protein>
    <recommendedName>
        <fullName evidence="1">AAA domain-containing protein</fullName>
    </recommendedName>
</protein>
<dbReference type="EMBL" id="MDEO01000028">
    <property type="protein sequence ID" value="OCX21403.1"/>
    <property type="molecule type" value="Genomic_DNA"/>
</dbReference>
<dbReference type="Proteomes" id="UP000094412">
    <property type="component" value="Unassembled WGS sequence"/>
</dbReference>
<organism evidence="2 3">
    <name type="scientific">Mesorhizobium hungaricum</name>
    <dbReference type="NCBI Taxonomy" id="1566387"/>
    <lineage>
        <taxon>Bacteria</taxon>
        <taxon>Pseudomonadati</taxon>
        <taxon>Pseudomonadota</taxon>
        <taxon>Alphaproteobacteria</taxon>
        <taxon>Hyphomicrobiales</taxon>
        <taxon>Phyllobacteriaceae</taxon>
        <taxon>Mesorhizobium</taxon>
    </lineage>
</organism>
<dbReference type="InterPro" id="IPR041682">
    <property type="entry name" value="AAA_14"/>
</dbReference>
<accession>A0A1C2E3B3</accession>
<name>A0A1C2E3B3_9HYPH</name>
<keyword evidence="3" id="KW-1185">Reference proteome</keyword>
<dbReference type="STRING" id="1566387.QV13_06985"/>
<gene>
    <name evidence="2" type="ORF">QV13_06985</name>
</gene>
<proteinExistence type="predicted"/>
<evidence type="ECO:0000313" key="2">
    <source>
        <dbReference type="EMBL" id="OCX21403.1"/>
    </source>
</evidence>
<comment type="caution">
    <text evidence="2">The sequence shown here is derived from an EMBL/GenBank/DDBJ whole genome shotgun (WGS) entry which is preliminary data.</text>
</comment>